<feature type="signal peptide" evidence="1">
    <location>
        <begin position="1"/>
        <end position="24"/>
    </location>
</feature>
<feature type="chain" id="PRO_5046944484" evidence="1">
    <location>
        <begin position="25"/>
        <end position="139"/>
    </location>
</feature>
<comment type="caution">
    <text evidence="2">The sequence shown here is derived from an EMBL/GenBank/DDBJ whole genome shotgun (WGS) entry which is preliminary data.</text>
</comment>
<dbReference type="Proteomes" id="UP001273505">
    <property type="component" value="Unassembled WGS sequence"/>
</dbReference>
<dbReference type="RefSeq" id="WP_302724860.1">
    <property type="nucleotide sequence ID" value="NZ_JAULRU010000823.1"/>
</dbReference>
<organism evidence="2 3">
    <name type="scientific">Gilvimarinus gilvus</name>
    <dbReference type="NCBI Taxonomy" id="3058038"/>
    <lineage>
        <taxon>Bacteria</taxon>
        <taxon>Pseudomonadati</taxon>
        <taxon>Pseudomonadota</taxon>
        <taxon>Gammaproteobacteria</taxon>
        <taxon>Cellvibrionales</taxon>
        <taxon>Cellvibrionaceae</taxon>
        <taxon>Gilvimarinus</taxon>
    </lineage>
</organism>
<reference evidence="2 3" key="1">
    <citation type="submission" date="2023-11" db="EMBL/GenBank/DDBJ databases">
        <title>Gilvimarinus fulvus sp. nov., isolated from the surface of Kelp.</title>
        <authorList>
            <person name="Sun Y.Y."/>
            <person name="Gong Y."/>
            <person name="Du Z.J."/>
        </authorList>
    </citation>
    <scope>NUCLEOTIDE SEQUENCE [LARGE SCALE GENOMIC DNA]</scope>
    <source>
        <strain evidence="2 3">SDUM040013</strain>
    </source>
</reference>
<sequence>MHTLTKLWLLTVLLVGSVAVSADAVTDKRILVDAYLAVWSEQDPNKRQAQLAQLFVVDGVHQSPTTHSVGYEAIGEEIEAFQQRFPGASVTATNLLMTKNHLVFNFSLTDAAGNPIVSGIDYVKLSVNGSKIEKVVGFY</sequence>
<keyword evidence="1" id="KW-0732">Signal</keyword>
<gene>
    <name evidence="2" type="ORF">SCD92_09535</name>
</gene>
<proteinExistence type="predicted"/>
<protein>
    <submittedName>
        <fullName evidence="2">Nuclear transport factor 2 family protein</fullName>
    </submittedName>
</protein>
<dbReference type="SUPFAM" id="SSF54427">
    <property type="entry name" value="NTF2-like"/>
    <property type="match status" value="1"/>
</dbReference>
<evidence type="ECO:0000313" key="2">
    <source>
        <dbReference type="EMBL" id="MDX6849603.1"/>
    </source>
</evidence>
<evidence type="ECO:0000256" key="1">
    <source>
        <dbReference type="SAM" id="SignalP"/>
    </source>
</evidence>
<accession>A0ABU4S168</accession>
<dbReference type="InterPro" id="IPR032710">
    <property type="entry name" value="NTF2-like_dom_sf"/>
</dbReference>
<keyword evidence="3" id="KW-1185">Reference proteome</keyword>
<name>A0ABU4S168_9GAMM</name>
<dbReference type="Gene3D" id="3.10.450.50">
    <property type="match status" value="1"/>
</dbReference>
<dbReference type="EMBL" id="JAXAFO010000013">
    <property type="protein sequence ID" value="MDX6849603.1"/>
    <property type="molecule type" value="Genomic_DNA"/>
</dbReference>
<evidence type="ECO:0000313" key="3">
    <source>
        <dbReference type="Proteomes" id="UP001273505"/>
    </source>
</evidence>